<evidence type="ECO:0000256" key="4">
    <source>
        <dbReference type="ARBA" id="ARBA00012546"/>
    </source>
</evidence>
<comment type="similarity">
    <text evidence="3 7">Belongs to the metallo-dependent hydrolases superfamily. Uronate isomerase family.</text>
</comment>
<dbReference type="NCBIfam" id="NF002794">
    <property type="entry name" value="PRK02925.1"/>
    <property type="match status" value="1"/>
</dbReference>
<evidence type="ECO:0000256" key="7">
    <source>
        <dbReference type="HAMAP-Rule" id="MF_00675"/>
    </source>
</evidence>
<dbReference type="STRING" id="393762.SAMN05660472_00641"/>
<dbReference type="Proteomes" id="UP000198718">
    <property type="component" value="Unassembled WGS sequence"/>
</dbReference>
<dbReference type="Gene3D" id="3.20.20.140">
    <property type="entry name" value="Metal-dependent hydrolases"/>
    <property type="match status" value="1"/>
</dbReference>
<dbReference type="HAMAP" id="MF_00675">
    <property type="entry name" value="UxaC"/>
    <property type="match status" value="1"/>
</dbReference>
<dbReference type="EC" id="5.3.1.12" evidence="4 7"/>
<keyword evidence="6 7" id="KW-0413">Isomerase</keyword>
<dbReference type="AlphaFoldDB" id="A0A1G8YTC8"/>
<name>A0A1G8YTC8_9FIRM</name>
<evidence type="ECO:0000313" key="9">
    <source>
        <dbReference type="Proteomes" id="UP000198718"/>
    </source>
</evidence>
<dbReference type="GO" id="GO:0008880">
    <property type="term" value="F:glucuronate isomerase activity"/>
    <property type="evidence" value="ECO:0007669"/>
    <property type="project" value="UniProtKB-UniRule"/>
</dbReference>
<dbReference type="GO" id="GO:0042840">
    <property type="term" value="P:D-glucuronate catabolic process"/>
    <property type="evidence" value="ECO:0007669"/>
    <property type="project" value="TreeGrafter"/>
</dbReference>
<evidence type="ECO:0000256" key="6">
    <source>
        <dbReference type="ARBA" id="ARBA00023235"/>
    </source>
</evidence>
<dbReference type="PANTHER" id="PTHR30068">
    <property type="entry name" value="URONATE ISOMERASE"/>
    <property type="match status" value="1"/>
</dbReference>
<comment type="pathway">
    <text evidence="2 7">Carbohydrate metabolism; pentose and glucuronate interconversion.</text>
</comment>
<dbReference type="Gene3D" id="1.10.2020.10">
    <property type="entry name" value="uronate isomerase, domain 2, chain A"/>
    <property type="match status" value="1"/>
</dbReference>
<dbReference type="GO" id="GO:0019698">
    <property type="term" value="P:D-galacturonate catabolic process"/>
    <property type="evidence" value="ECO:0007669"/>
    <property type="project" value="TreeGrafter"/>
</dbReference>
<evidence type="ECO:0000256" key="3">
    <source>
        <dbReference type="ARBA" id="ARBA00008397"/>
    </source>
</evidence>
<keyword evidence="9" id="KW-1185">Reference proteome</keyword>
<reference evidence="8 9" key="1">
    <citation type="submission" date="2016-10" db="EMBL/GenBank/DDBJ databases">
        <authorList>
            <person name="de Groot N.N."/>
        </authorList>
    </citation>
    <scope>NUCLEOTIDE SEQUENCE [LARGE SCALE GENOMIC DNA]</scope>
    <source>
        <strain evidence="8 9">DSM 18346</strain>
    </source>
</reference>
<dbReference type="SUPFAM" id="SSF51556">
    <property type="entry name" value="Metallo-dependent hydrolases"/>
    <property type="match status" value="1"/>
</dbReference>
<sequence>MKKITSRRFLFSKLGLHYREDRVIEMKKFMDENFLLSTKTAEELYHNYAKHMPIYDYHCHLSPKEIHTDKKYRNITDVWLGGDHYKWRAMRSNGIEEKYITGDASDYEKFMAWAKTLSMCIGNPLYHWTHLELQRYFGIYDILNESTADDIWNKCNELIVRDDFTAKELIKKSNVKVICTTDDPIDDLNYHIAIKDDETFGVKVLPTFRPDKGLNVEKKGFYQWLESLQAVSGVNVIDYTTYLQALQQRIDFFHEVGCRVSDHALDTVVYQAGSLEEVETIFLKVLAKESTTQEELHKLKTYTLKFFAQNYSKYGWAMQLHIGALRNNNTRMFQYLGPDTGYDSINDENIATPLSRVLDDLDEEGQLPKTILYCLNPKDNYVLGTMIGNFQGGGVAGKIQFGSGWWFNDQKEGMIAQMTSLGNLGLLGGFVGMLTDSRSFLSYPRHEYFRRILCDLIGRWVEDGELPYDLEYLGVIVENICYNNAKNYFDILK</sequence>
<dbReference type="UniPathway" id="UPA00246"/>
<dbReference type="InterPro" id="IPR032466">
    <property type="entry name" value="Metal_Hydrolase"/>
</dbReference>
<dbReference type="EMBL" id="FNFP01000001">
    <property type="protein sequence ID" value="SDK05987.1"/>
    <property type="molecule type" value="Genomic_DNA"/>
</dbReference>
<protein>
    <recommendedName>
        <fullName evidence="5 7">Uronate isomerase</fullName>
        <ecNumber evidence="4 7">5.3.1.12</ecNumber>
    </recommendedName>
    <alternativeName>
        <fullName evidence="7">Glucuronate isomerase</fullName>
    </alternativeName>
    <alternativeName>
        <fullName evidence="7">Uronic isomerase</fullName>
    </alternativeName>
</protein>
<dbReference type="Pfam" id="PF02614">
    <property type="entry name" value="UxaC"/>
    <property type="match status" value="1"/>
</dbReference>
<evidence type="ECO:0000256" key="5">
    <source>
        <dbReference type="ARBA" id="ARBA00020555"/>
    </source>
</evidence>
<comment type="catalytic activity">
    <reaction evidence="1 7">
        <text>D-glucuronate = D-fructuronate</text>
        <dbReference type="Rhea" id="RHEA:13049"/>
        <dbReference type="ChEBI" id="CHEBI:58720"/>
        <dbReference type="ChEBI" id="CHEBI:59863"/>
        <dbReference type="EC" id="5.3.1.12"/>
    </reaction>
</comment>
<organism evidence="8 9">
    <name type="scientific">Natronincola ferrireducens</name>
    <dbReference type="NCBI Taxonomy" id="393762"/>
    <lineage>
        <taxon>Bacteria</taxon>
        <taxon>Bacillati</taxon>
        <taxon>Bacillota</taxon>
        <taxon>Clostridia</taxon>
        <taxon>Peptostreptococcales</taxon>
        <taxon>Natronincolaceae</taxon>
        <taxon>Natronincola</taxon>
    </lineage>
</organism>
<evidence type="ECO:0000256" key="1">
    <source>
        <dbReference type="ARBA" id="ARBA00001165"/>
    </source>
</evidence>
<dbReference type="PANTHER" id="PTHR30068:SF4">
    <property type="entry name" value="URONATE ISOMERASE"/>
    <property type="match status" value="1"/>
</dbReference>
<gene>
    <name evidence="7" type="primary">uxaC</name>
    <name evidence="8" type="ORF">SAMN05660472_00641</name>
</gene>
<dbReference type="InterPro" id="IPR003766">
    <property type="entry name" value="Uronate_isomerase"/>
</dbReference>
<accession>A0A1G8YTC8</accession>
<proteinExistence type="inferred from homology"/>
<evidence type="ECO:0000256" key="2">
    <source>
        <dbReference type="ARBA" id="ARBA00004892"/>
    </source>
</evidence>
<evidence type="ECO:0000313" key="8">
    <source>
        <dbReference type="EMBL" id="SDK05987.1"/>
    </source>
</evidence>
<comment type="catalytic activity">
    <reaction evidence="7">
        <text>aldehydo-D-galacturonate = keto-D-tagaturonate</text>
        <dbReference type="Rhea" id="RHEA:27702"/>
        <dbReference type="ChEBI" id="CHEBI:12952"/>
        <dbReference type="ChEBI" id="CHEBI:17886"/>
    </reaction>
</comment>